<dbReference type="EMBL" id="BIFT01000001">
    <property type="protein sequence ID" value="GCE24538.1"/>
    <property type="molecule type" value="Genomic_DNA"/>
</dbReference>
<gene>
    <name evidence="1" type="ORF">KDA_00220</name>
</gene>
<dbReference type="AlphaFoldDB" id="A0A402AZN0"/>
<accession>A0A402AZN0</accession>
<dbReference type="RefSeq" id="WP_126625238.1">
    <property type="nucleotide sequence ID" value="NZ_BIFT01000001.1"/>
</dbReference>
<name>A0A402AZN0_9CHLR</name>
<dbReference type="Gene3D" id="3.30.420.40">
    <property type="match status" value="1"/>
</dbReference>
<evidence type="ECO:0000313" key="2">
    <source>
        <dbReference type="Proteomes" id="UP000287171"/>
    </source>
</evidence>
<comment type="caution">
    <text evidence="1">The sequence shown here is derived from an EMBL/GenBank/DDBJ whole genome shotgun (WGS) entry which is preliminary data.</text>
</comment>
<dbReference type="OrthoDB" id="9761504at2"/>
<proteinExistence type="predicted"/>
<reference evidence="2" key="1">
    <citation type="submission" date="2018-12" db="EMBL/GenBank/DDBJ databases">
        <title>Tengunoibacter tsumagoiensis gen. nov., sp. nov., Dictyobacter kobayashii sp. nov., D. alpinus sp. nov., and D. joshuensis sp. nov. and description of Dictyobacteraceae fam. nov. within the order Ktedonobacterales isolated from Tengu-no-mugimeshi.</title>
        <authorList>
            <person name="Wang C.M."/>
            <person name="Zheng Y."/>
            <person name="Sakai Y."/>
            <person name="Toyoda A."/>
            <person name="Minakuchi Y."/>
            <person name="Abe K."/>
            <person name="Yokota A."/>
            <person name="Yabe S."/>
        </authorList>
    </citation>
    <scope>NUCLEOTIDE SEQUENCE [LARGE SCALE GENOMIC DNA]</scope>
    <source>
        <strain evidence="2">Uno16</strain>
    </source>
</reference>
<dbReference type="SUPFAM" id="SSF53067">
    <property type="entry name" value="Actin-like ATPase domain"/>
    <property type="match status" value="1"/>
</dbReference>
<organism evidence="1 2">
    <name type="scientific">Dictyobacter alpinus</name>
    <dbReference type="NCBI Taxonomy" id="2014873"/>
    <lineage>
        <taxon>Bacteria</taxon>
        <taxon>Bacillati</taxon>
        <taxon>Chloroflexota</taxon>
        <taxon>Ktedonobacteria</taxon>
        <taxon>Ktedonobacterales</taxon>
        <taxon>Dictyobacteraceae</taxon>
        <taxon>Dictyobacter</taxon>
    </lineage>
</organism>
<protein>
    <submittedName>
        <fullName evidence="1">Uncharacterized protein</fullName>
    </submittedName>
</protein>
<keyword evidence="2" id="KW-1185">Reference proteome</keyword>
<dbReference type="InterPro" id="IPR043129">
    <property type="entry name" value="ATPase_NBD"/>
</dbReference>
<dbReference type="Proteomes" id="UP000287171">
    <property type="component" value="Unassembled WGS sequence"/>
</dbReference>
<sequence length="121" mass="14011">MIQTSLKGYSDIKSLRIDTWRVDFGFLNSQGEPLSNPYHYRDAYTSNMMKQVFQQVTQAEIFSHTGIQFISFNTIYQLAALRLADSSLLKIENLVQKRFTGRYVVGGGSRIRFYINIQLML</sequence>
<evidence type="ECO:0000313" key="1">
    <source>
        <dbReference type="EMBL" id="GCE24538.1"/>
    </source>
</evidence>